<gene>
    <name evidence="1" type="ORF">HNP46_004233</name>
</gene>
<accession>A0A7W7KM50</accession>
<organism evidence="1 2">
    <name type="scientific">Pseudomonas nitroreducens</name>
    <dbReference type="NCBI Taxonomy" id="46680"/>
    <lineage>
        <taxon>Bacteria</taxon>
        <taxon>Pseudomonadati</taxon>
        <taxon>Pseudomonadota</taxon>
        <taxon>Gammaproteobacteria</taxon>
        <taxon>Pseudomonadales</taxon>
        <taxon>Pseudomonadaceae</taxon>
        <taxon>Pseudomonas</taxon>
    </lineage>
</organism>
<dbReference type="RefSeq" id="WP_184592743.1">
    <property type="nucleotide sequence ID" value="NZ_JACHLI010000018.1"/>
</dbReference>
<sequence length="235" mass="25526">MSGEAFTKGEWQYPHLCRDVVECNCTTISHEGYHSGLAFVQVSDGVPVAEGGNDAPSAAEARANAYLIASAPNMYRALQEVDRRLNIEVELRQVVANRAAKNFAGNGLLGIAVEQDEDAIRWRELVAEREEIDLRRVAALRKAQGKAMASQFGGSVISNLNEFVPGLDVAWDSDPVTGESNGSTRKHLVGKVISVQQGQGQCEALAIQNHFDKGQIIDPADAMRNGMIFYSIPIN</sequence>
<evidence type="ECO:0000313" key="2">
    <source>
        <dbReference type="Proteomes" id="UP000566995"/>
    </source>
</evidence>
<comment type="caution">
    <text evidence="1">The sequence shown here is derived from an EMBL/GenBank/DDBJ whole genome shotgun (WGS) entry which is preliminary data.</text>
</comment>
<dbReference type="AlphaFoldDB" id="A0A7W7KM50"/>
<proteinExistence type="predicted"/>
<protein>
    <submittedName>
        <fullName evidence="1">Uncharacterized protein</fullName>
    </submittedName>
</protein>
<evidence type="ECO:0000313" key="1">
    <source>
        <dbReference type="EMBL" id="MBB4865352.1"/>
    </source>
</evidence>
<dbReference type="EMBL" id="JACHLI010000018">
    <property type="protein sequence ID" value="MBB4865352.1"/>
    <property type="molecule type" value="Genomic_DNA"/>
</dbReference>
<dbReference type="Proteomes" id="UP000566995">
    <property type="component" value="Unassembled WGS sequence"/>
</dbReference>
<reference evidence="1 2" key="1">
    <citation type="submission" date="2020-08" db="EMBL/GenBank/DDBJ databases">
        <title>Functional genomics of gut bacteria from endangered species of beetles.</title>
        <authorList>
            <person name="Carlos-Shanley C."/>
        </authorList>
    </citation>
    <scope>NUCLEOTIDE SEQUENCE [LARGE SCALE GENOMIC DNA]</scope>
    <source>
        <strain evidence="1 2">S00179</strain>
    </source>
</reference>
<name>A0A7W7KM50_PSENT</name>